<reference evidence="1 2" key="1">
    <citation type="submission" date="2020-07" db="EMBL/GenBank/DDBJ databases">
        <title>Endozoicomonas sp. nov., isolated from sediment.</title>
        <authorList>
            <person name="Gu T."/>
        </authorList>
    </citation>
    <scope>NUCLEOTIDE SEQUENCE [LARGE SCALE GENOMIC DNA]</scope>
    <source>
        <strain evidence="1 2">SM1973</strain>
    </source>
</reference>
<keyword evidence="2" id="KW-1185">Reference proteome</keyword>
<evidence type="ECO:0000313" key="2">
    <source>
        <dbReference type="Proteomes" id="UP000569732"/>
    </source>
</evidence>
<comment type="caution">
    <text evidence="1">The sequence shown here is derived from an EMBL/GenBank/DDBJ whole genome shotgun (WGS) entry which is preliminary data.</text>
</comment>
<dbReference type="EMBL" id="JACCKB010000061">
    <property type="protein sequence ID" value="NYZ69100.1"/>
    <property type="molecule type" value="Genomic_DNA"/>
</dbReference>
<dbReference type="AlphaFoldDB" id="A0A853I5D2"/>
<organism evidence="1 2">
    <name type="scientific">Spartinivicinus marinus</name>
    <dbReference type="NCBI Taxonomy" id="2994442"/>
    <lineage>
        <taxon>Bacteria</taxon>
        <taxon>Pseudomonadati</taxon>
        <taxon>Pseudomonadota</taxon>
        <taxon>Gammaproteobacteria</taxon>
        <taxon>Oceanospirillales</taxon>
        <taxon>Zooshikellaceae</taxon>
        <taxon>Spartinivicinus</taxon>
    </lineage>
</organism>
<dbReference type="RefSeq" id="WP_180571100.1">
    <property type="nucleotide sequence ID" value="NZ_JACCKB010000061.1"/>
</dbReference>
<sequence>MIIRINHIRAALFCSKGARQFFERHGLDWSDFLKNGIEAEKLLNTGDAMAQQVVELAEWAEKRKP</sequence>
<dbReference type="Proteomes" id="UP000569732">
    <property type="component" value="Unassembled WGS sequence"/>
</dbReference>
<name>A0A853I5D2_9GAMM</name>
<gene>
    <name evidence="1" type="ORF">H0A36_24065</name>
</gene>
<evidence type="ECO:0000313" key="1">
    <source>
        <dbReference type="EMBL" id="NYZ69100.1"/>
    </source>
</evidence>
<protein>
    <submittedName>
        <fullName evidence="1">Uncharacterized protein</fullName>
    </submittedName>
</protein>
<proteinExistence type="predicted"/>
<accession>A0A853I5D2</accession>